<protein>
    <recommendedName>
        <fullName evidence="5">TPM domain-containing protein</fullName>
    </recommendedName>
</protein>
<organism evidence="3 4">
    <name type="scientific">Lactobacillus psittaci DSM 15354</name>
    <dbReference type="NCBI Taxonomy" id="1122152"/>
    <lineage>
        <taxon>Bacteria</taxon>
        <taxon>Bacillati</taxon>
        <taxon>Bacillota</taxon>
        <taxon>Bacilli</taxon>
        <taxon>Lactobacillales</taxon>
        <taxon>Lactobacillaceae</taxon>
        <taxon>Lactobacillus</taxon>
    </lineage>
</organism>
<evidence type="ECO:0000256" key="2">
    <source>
        <dbReference type="SAM" id="SignalP"/>
    </source>
</evidence>
<feature type="signal peptide" evidence="2">
    <location>
        <begin position="1"/>
        <end position="21"/>
    </location>
</feature>
<dbReference type="AlphaFoldDB" id="A0A0R1SDK2"/>
<evidence type="ECO:0000313" key="3">
    <source>
        <dbReference type="EMBL" id="KRL63307.1"/>
    </source>
</evidence>
<dbReference type="Proteomes" id="UP000051931">
    <property type="component" value="Unassembled WGS sequence"/>
</dbReference>
<comment type="caution">
    <text evidence="3">The sequence shown here is derived from an EMBL/GenBank/DDBJ whole genome shotgun (WGS) entry which is preliminary data.</text>
</comment>
<evidence type="ECO:0000256" key="1">
    <source>
        <dbReference type="SAM" id="Phobius"/>
    </source>
</evidence>
<dbReference type="STRING" id="1122152.GCA_000425905_00956"/>
<sequence length="174" mass="19497">MKQIISLIALVLLFPLMTAFSSKDVDSNNQALLKQQNAFWKSKRQKISAKIIAKTRGAKPSEILFLITSVNGRSQVKIILGKNLPLNSTESNQLLQGNADLLTSSNKSTFNRGINHLFKNTFLKVDQRLNLKSPYDAKTDDSKQHKLNLGWALILGCCMMGFLTFIGKLFRVKV</sequence>
<dbReference type="RefSeq" id="WP_027824929.1">
    <property type="nucleotide sequence ID" value="NZ_AUEI01000007.1"/>
</dbReference>
<evidence type="ECO:0000313" key="4">
    <source>
        <dbReference type="Proteomes" id="UP000051931"/>
    </source>
</evidence>
<dbReference type="EMBL" id="AZFB01000004">
    <property type="protein sequence ID" value="KRL63307.1"/>
    <property type="molecule type" value="Genomic_DNA"/>
</dbReference>
<keyword evidence="2" id="KW-0732">Signal</keyword>
<feature type="transmembrane region" description="Helical" evidence="1">
    <location>
        <begin position="149"/>
        <end position="170"/>
    </location>
</feature>
<reference evidence="3 4" key="1">
    <citation type="journal article" date="2015" name="Genome Announc.">
        <title>Expanding the biotechnology potential of lactobacilli through comparative genomics of 213 strains and associated genera.</title>
        <authorList>
            <person name="Sun Z."/>
            <person name="Harris H.M."/>
            <person name="McCann A."/>
            <person name="Guo C."/>
            <person name="Argimon S."/>
            <person name="Zhang W."/>
            <person name="Yang X."/>
            <person name="Jeffery I.B."/>
            <person name="Cooney J.C."/>
            <person name="Kagawa T.F."/>
            <person name="Liu W."/>
            <person name="Song Y."/>
            <person name="Salvetti E."/>
            <person name="Wrobel A."/>
            <person name="Rasinkangas P."/>
            <person name="Parkhill J."/>
            <person name="Rea M.C."/>
            <person name="O'Sullivan O."/>
            <person name="Ritari J."/>
            <person name="Douillard F.P."/>
            <person name="Paul Ross R."/>
            <person name="Yang R."/>
            <person name="Briner A.E."/>
            <person name="Felis G.E."/>
            <person name="de Vos W.M."/>
            <person name="Barrangou R."/>
            <person name="Klaenhammer T.R."/>
            <person name="Caufield P.W."/>
            <person name="Cui Y."/>
            <person name="Zhang H."/>
            <person name="O'Toole P.W."/>
        </authorList>
    </citation>
    <scope>NUCLEOTIDE SEQUENCE [LARGE SCALE GENOMIC DNA]</scope>
    <source>
        <strain evidence="3 4">DSM 15354</strain>
    </source>
</reference>
<proteinExistence type="predicted"/>
<keyword evidence="1" id="KW-0472">Membrane</keyword>
<dbReference type="PATRIC" id="fig|1122152.4.peg.901"/>
<feature type="chain" id="PRO_5006410493" description="TPM domain-containing protein" evidence="2">
    <location>
        <begin position="22"/>
        <end position="174"/>
    </location>
</feature>
<name>A0A0R1SDK2_9LACO</name>
<accession>A0A0R1SDK2</accession>
<keyword evidence="1" id="KW-0812">Transmembrane</keyword>
<keyword evidence="1" id="KW-1133">Transmembrane helix</keyword>
<evidence type="ECO:0008006" key="5">
    <source>
        <dbReference type="Google" id="ProtNLM"/>
    </source>
</evidence>
<keyword evidence="4" id="KW-1185">Reference proteome</keyword>
<gene>
    <name evidence="3" type="ORF">FC23_GL000877</name>
</gene>